<keyword evidence="2" id="KW-1185">Reference proteome</keyword>
<dbReference type="Pfam" id="PF09560">
    <property type="entry name" value="Spore_YunB"/>
    <property type="match status" value="1"/>
</dbReference>
<dbReference type="InterPro" id="IPR014197">
    <property type="entry name" value="Sporulation_prot_YunB"/>
</dbReference>
<name>A0ABV1GGP9_9FIRM</name>
<gene>
    <name evidence="1" type="primary">yunB</name>
    <name evidence="1" type="ORF">WMO24_09820</name>
</gene>
<evidence type="ECO:0000313" key="1">
    <source>
        <dbReference type="EMBL" id="MEQ2520723.1"/>
    </source>
</evidence>
<reference evidence="1 2" key="1">
    <citation type="submission" date="2024-03" db="EMBL/GenBank/DDBJ databases">
        <title>Human intestinal bacterial collection.</title>
        <authorList>
            <person name="Pauvert C."/>
            <person name="Hitch T.C.A."/>
            <person name="Clavel T."/>
        </authorList>
    </citation>
    <scope>NUCLEOTIDE SEQUENCE [LARGE SCALE GENOMIC DNA]</scope>
    <source>
        <strain evidence="1 2">CLA-JM-H11</strain>
    </source>
</reference>
<dbReference type="NCBIfam" id="TIGR02832">
    <property type="entry name" value="spo_yunB"/>
    <property type="match status" value="1"/>
</dbReference>
<dbReference type="PIRSF" id="PIRSF021383">
    <property type="entry name" value="YunB"/>
    <property type="match status" value="1"/>
</dbReference>
<proteinExistence type="predicted"/>
<comment type="caution">
    <text evidence="1">The sequence shown here is derived from an EMBL/GenBank/DDBJ whole genome shotgun (WGS) entry which is preliminary data.</text>
</comment>
<evidence type="ECO:0000313" key="2">
    <source>
        <dbReference type="Proteomes" id="UP001477672"/>
    </source>
</evidence>
<dbReference type="Proteomes" id="UP001477672">
    <property type="component" value="Unassembled WGS sequence"/>
</dbReference>
<dbReference type="EMBL" id="JBBMFA010000095">
    <property type="protein sequence ID" value="MEQ2520723.1"/>
    <property type="molecule type" value="Genomic_DNA"/>
</dbReference>
<accession>A0ABV1GGP9</accession>
<sequence>MRKPRYRRTVFRLRGWTKLLLFLSILFLILIEIDMQLRPVITTMAEYQCRVISILAMNEAVMDELEEDPDIDERLVRVVTREDGSVVSVDIDSVEMNRLQARLTDAVTNRLLGIQKQDIGIPLGTLTGWQLLAGRGPNIHLQILPTSFVESDIQDSLETAGINQTQHRIFIDFKVEMSAILPGYSTSVTVENKICVAQTLIVGEVPQFYASS</sequence>
<dbReference type="RefSeq" id="WP_349216268.1">
    <property type="nucleotide sequence ID" value="NZ_JBBMFA010000095.1"/>
</dbReference>
<protein>
    <submittedName>
        <fullName evidence="1">Sporulation protein YunB</fullName>
    </submittedName>
</protein>
<organism evidence="1 2">
    <name type="scientific">Ruthenibacterium intestinale</name>
    <dbReference type="NCBI Taxonomy" id="3133163"/>
    <lineage>
        <taxon>Bacteria</taxon>
        <taxon>Bacillati</taxon>
        <taxon>Bacillota</taxon>
        <taxon>Clostridia</taxon>
        <taxon>Eubacteriales</taxon>
        <taxon>Oscillospiraceae</taxon>
        <taxon>Ruthenibacterium</taxon>
    </lineage>
</organism>